<evidence type="ECO:0000313" key="3">
    <source>
        <dbReference type="Proteomes" id="UP001283361"/>
    </source>
</evidence>
<protein>
    <recommendedName>
        <fullName evidence="4">Secreted protein</fullName>
    </recommendedName>
</protein>
<sequence>MQLFLAALMCFPVCWAVCSREQRYWSLGTLRKPMEILKLFIKQTLTPFRFTTKHLGDWWRPTCKLRRPFHRVDDDLDSSISAAILISISFLYKLLTVCVAVLPVSVECVSLILLPVPLLVMGGWTPQETLLTSHPIKNYRLEFRGTKVVCLHPESVSRGSPPSSDPTECAATRCPLPPLTYLQV</sequence>
<evidence type="ECO:0000313" key="2">
    <source>
        <dbReference type="EMBL" id="KAK3780759.1"/>
    </source>
</evidence>
<name>A0AAE1A3N3_9GAST</name>
<accession>A0AAE1A3N3</accession>
<dbReference type="EMBL" id="JAWDGP010002685">
    <property type="protein sequence ID" value="KAK3780759.1"/>
    <property type="molecule type" value="Genomic_DNA"/>
</dbReference>
<dbReference type="Proteomes" id="UP001283361">
    <property type="component" value="Unassembled WGS sequence"/>
</dbReference>
<gene>
    <name evidence="2" type="ORF">RRG08_001865</name>
</gene>
<reference evidence="2" key="1">
    <citation type="journal article" date="2023" name="G3 (Bethesda)">
        <title>A reference genome for the long-term kleptoplast-retaining sea slug Elysia crispata morphotype clarki.</title>
        <authorList>
            <person name="Eastman K.E."/>
            <person name="Pendleton A.L."/>
            <person name="Shaikh M.A."/>
            <person name="Suttiyut T."/>
            <person name="Ogas R."/>
            <person name="Tomko P."/>
            <person name="Gavelis G."/>
            <person name="Widhalm J.R."/>
            <person name="Wisecaver J.H."/>
        </authorList>
    </citation>
    <scope>NUCLEOTIDE SEQUENCE</scope>
    <source>
        <strain evidence="2">ECLA1</strain>
    </source>
</reference>
<keyword evidence="1" id="KW-0732">Signal</keyword>
<keyword evidence="3" id="KW-1185">Reference proteome</keyword>
<evidence type="ECO:0000256" key="1">
    <source>
        <dbReference type="SAM" id="SignalP"/>
    </source>
</evidence>
<proteinExistence type="predicted"/>
<evidence type="ECO:0008006" key="4">
    <source>
        <dbReference type="Google" id="ProtNLM"/>
    </source>
</evidence>
<feature type="signal peptide" evidence="1">
    <location>
        <begin position="1"/>
        <end position="16"/>
    </location>
</feature>
<feature type="chain" id="PRO_5041910879" description="Secreted protein" evidence="1">
    <location>
        <begin position="17"/>
        <end position="184"/>
    </location>
</feature>
<comment type="caution">
    <text evidence="2">The sequence shown here is derived from an EMBL/GenBank/DDBJ whole genome shotgun (WGS) entry which is preliminary data.</text>
</comment>
<dbReference type="AlphaFoldDB" id="A0AAE1A3N3"/>
<organism evidence="2 3">
    <name type="scientific">Elysia crispata</name>
    <name type="common">lettuce slug</name>
    <dbReference type="NCBI Taxonomy" id="231223"/>
    <lineage>
        <taxon>Eukaryota</taxon>
        <taxon>Metazoa</taxon>
        <taxon>Spiralia</taxon>
        <taxon>Lophotrochozoa</taxon>
        <taxon>Mollusca</taxon>
        <taxon>Gastropoda</taxon>
        <taxon>Heterobranchia</taxon>
        <taxon>Euthyneura</taxon>
        <taxon>Panpulmonata</taxon>
        <taxon>Sacoglossa</taxon>
        <taxon>Placobranchoidea</taxon>
        <taxon>Plakobranchidae</taxon>
        <taxon>Elysia</taxon>
    </lineage>
</organism>